<reference evidence="2" key="1">
    <citation type="journal article" date="2019" name="Int. J. Syst. Evol. Microbiol.">
        <title>The Global Catalogue of Microorganisms (GCM) 10K type strain sequencing project: providing services to taxonomists for standard genome sequencing and annotation.</title>
        <authorList>
            <consortium name="The Broad Institute Genomics Platform"/>
            <consortium name="The Broad Institute Genome Sequencing Center for Infectious Disease"/>
            <person name="Wu L."/>
            <person name="Ma J."/>
        </authorList>
    </citation>
    <scope>NUCLEOTIDE SEQUENCE [LARGE SCALE GENOMIC DNA]</scope>
    <source>
        <strain evidence="2">JCM 17705</strain>
    </source>
</reference>
<gene>
    <name evidence="1" type="ORF">GCM10023149_48350</name>
</gene>
<organism evidence="1 2">
    <name type="scientific">Mucilaginibacter gynuensis</name>
    <dbReference type="NCBI Taxonomy" id="1302236"/>
    <lineage>
        <taxon>Bacteria</taxon>
        <taxon>Pseudomonadati</taxon>
        <taxon>Bacteroidota</taxon>
        <taxon>Sphingobacteriia</taxon>
        <taxon>Sphingobacteriales</taxon>
        <taxon>Sphingobacteriaceae</taxon>
        <taxon>Mucilaginibacter</taxon>
    </lineage>
</organism>
<accession>A0ABP8HEQ9</accession>
<dbReference type="EMBL" id="BAABFT010000020">
    <property type="protein sequence ID" value="GAA4338377.1"/>
    <property type="molecule type" value="Genomic_DNA"/>
</dbReference>
<proteinExistence type="predicted"/>
<evidence type="ECO:0000313" key="1">
    <source>
        <dbReference type="EMBL" id="GAA4338377.1"/>
    </source>
</evidence>
<name>A0ABP8HEQ9_9SPHI</name>
<evidence type="ECO:0000313" key="2">
    <source>
        <dbReference type="Proteomes" id="UP001500582"/>
    </source>
</evidence>
<comment type="caution">
    <text evidence="1">The sequence shown here is derived from an EMBL/GenBank/DDBJ whole genome shotgun (WGS) entry which is preliminary data.</text>
</comment>
<keyword evidence="2" id="KW-1185">Reference proteome</keyword>
<sequence>MAGICPGDKGAKKLNGLPAVFMNVMEEQIFVFKTSIKTERDRQNICSLLNATEGVADWNVDLDDCDRVLRIVTATLDAVSIIELINQKGYLCIELD</sequence>
<dbReference type="Proteomes" id="UP001500582">
    <property type="component" value="Unassembled WGS sequence"/>
</dbReference>
<protein>
    <submittedName>
        <fullName evidence="1">Uncharacterized protein</fullName>
    </submittedName>
</protein>